<evidence type="ECO:0000259" key="2">
    <source>
        <dbReference type="Pfam" id="PF18885"/>
    </source>
</evidence>
<feature type="domain" description="DUF5648" evidence="2">
    <location>
        <begin position="47"/>
        <end position="185"/>
    </location>
</feature>
<organism evidence="3 4">
    <name type="scientific">Mycena metata</name>
    <dbReference type="NCBI Taxonomy" id="1033252"/>
    <lineage>
        <taxon>Eukaryota</taxon>
        <taxon>Fungi</taxon>
        <taxon>Dikarya</taxon>
        <taxon>Basidiomycota</taxon>
        <taxon>Agaricomycotina</taxon>
        <taxon>Agaricomycetes</taxon>
        <taxon>Agaricomycetidae</taxon>
        <taxon>Agaricales</taxon>
        <taxon>Marasmiineae</taxon>
        <taxon>Mycenaceae</taxon>
        <taxon>Mycena</taxon>
    </lineage>
</organism>
<comment type="caution">
    <text evidence="3">The sequence shown here is derived from an EMBL/GenBank/DDBJ whole genome shotgun (WGS) entry which is preliminary data.</text>
</comment>
<feature type="chain" id="PRO_5042173313" description="DUF5648 domain-containing protein" evidence="1">
    <location>
        <begin position="19"/>
        <end position="194"/>
    </location>
</feature>
<dbReference type="InterPro" id="IPR043708">
    <property type="entry name" value="DUF5648"/>
</dbReference>
<evidence type="ECO:0000256" key="1">
    <source>
        <dbReference type="SAM" id="SignalP"/>
    </source>
</evidence>
<evidence type="ECO:0000313" key="4">
    <source>
        <dbReference type="Proteomes" id="UP001215598"/>
    </source>
</evidence>
<keyword evidence="1" id="KW-0732">Signal</keyword>
<evidence type="ECO:0000313" key="3">
    <source>
        <dbReference type="EMBL" id="KAJ7776253.1"/>
    </source>
</evidence>
<feature type="signal peptide" evidence="1">
    <location>
        <begin position="1"/>
        <end position="18"/>
    </location>
</feature>
<sequence>MRITLLSVLPAIVSLVQAAPHSRPSTPVNPRAQATSETCGSITDLVPLFEIYAPANTVHFYTVDDSTITSAMQSDVYTFNGVAALIFPTTEPSTVPFFCLVNTGISTFFYTTSATERSSALASGYSDDGIAGYVYPTQICGSVPLYRAHFIGANADYLYTTSAAERDNAVLNQGFVDEGIAGYVVELASGIIID</sequence>
<proteinExistence type="predicted"/>
<dbReference type="Proteomes" id="UP001215598">
    <property type="component" value="Unassembled WGS sequence"/>
</dbReference>
<keyword evidence="4" id="KW-1185">Reference proteome</keyword>
<name>A0AAD7K388_9AGAR</name>
<reference evidence="3" key="1">
    <citation type="submission" date="2023-03" db="EMBL/GenBank/DDBJ databases">
        <title>Massive genome expansion in bonnet fungi (Mycena s.s.) driven by repeated elements and novel gene families across ecological guilds.</title>
        <authorList>
            <consortium name="Lawrence Berkeley National Laboratory"/>
            <person name="Harder C.B."/>
            <person name="Miyauchi S."/>
            <person name="Viragh M."/>
            <person name="Kuo A."/>
            <person name="Thoen E."/>
            <person name="Andreopoulos B."/>
            <person name="Lu D."/>
            <person name="Skrede I."/>
            <person name="Drula E."/>
            <person name="Henrissat B."/>
            <person name="Morin E."/>
            <person name="Kohler A."/>
            <person name="Barry K."/>
            <person name="LaButti K."/>
            <person name="Morin E."/>
            <person name="Salamov A."/>
            <person name="Lipzen A."/>
            <person name="Mereny Z."/>
            <person name="Hegedus B."/>
            <person name="Baldrian P."/>
            <person name="Stursova M."/>
            <person name="Weitz H."/>
            <person name="Taylor A."/>
            <person name="Grigoriev I.V."/>
            <person name="Nagy L.G."/>
            <person name="Martin F."/>
            <person name="Kauserud H."/>
        </authorList>
    </citation>
    <scope>NUCLEOTIDE SEQUENCE</scope>
    <source>
        <strain evidence="3">CBHHK182m</strain>
    </source>
</reference>
<dbReference type="Pfam" id="PF18885">
    <property type="entry name" value="DUF5648"/>
    <property type="match status" value="1"/>
</dbReference>
<accession>A0AAD7K388</accession>
<protein>
    <recommendedName>
        <fullName evidence="2">DUF5648 domain-containing protein</fullName>
    </recommendedName>
</protein>
<gene>
    <name evidence="3" type="ORF">B0H16DRAFT_1003571</name>
</gene>
<dbReference type="EMBL" id="JARKIB010000009">
    <property type="protein sequence ID" value="KAJ7776253.1"/>
    <property type="molecule type" value="Genomic_DNA"/>
</dbReference>
<dbReference type="AlphaFoldDB" id="A0AAD7K388"/>